<dbReference type="InterPro" id="IPR025668">
    <property type="entry name" value="Tnp_DDE_dom"/>
</dbReference>
<organism evidence="2 3">
    <name type="scientific">Bathymodiolus thermophilus thioautotrophic gill symbiont</name>
    <dbReference type="NCBI Taxonomy" id="2360"/>
    <lineage>
        <taxon>Bacteria</taxon>
        <taxon>Pseudomonadati</taxon>
        <taxon>Pseudomonadota</taxon>
        <taxon>Gammaproteobacteria</taxon>
        <taxon>sulfur-oxidizing symbionts</taxon>
    </lineage>
</organism>
<dbReference type="EMBL" id="CAESAQ020000034">
    <property type="protein sequence ID" value="CAB5497179.1"/>
    <property type="molecule type" value="Genomic_DNA"/>
</dbReference>
<dbReference type="Proteomes" id="UP000643672">
    <property type="component" value="Unassembled WGS sequence"/>
</dbReference>
<dbReference type="Pfam" id="PF13612">
    <property type="entry name" value="DDE_Tnp_1_3"/>
    <property type="match status" value="1"/>
</dbReference>
<name>A0A8H8XBD5_9GAMM</name>
<proteinExistence type="predicted"/>
<dbReference type="AlphaFoldDB" id="A0A8H8XBD5"/>
<protein>
    <recommendedName>
        <fullName evidence="1">Transposase DDE domain-containing protein</fullName>
    </recommendedName>
</protein>
<comment type="caution">
    <text evidence="2">The sequence shown here is derived from an EMBL/GenBank/DDBJ whole genome shotgun (WGS) entry which is preliminary data.</text>
</comment>
<keyword evidence="3" id="KW-1185">Reference proteome</keyword>
<accession>A0A8H8XBD5</accession>
<reference evidence="2 3" key="1">
    <citation type="submission" date="2020-05" db="EMBL/GenBank/DDBJ databases">
        <authorList>
            <person name="Petersen J."/>
            <person name="Sayavedra L."/>
        </authorList>
    </citation>
    <scope>NUCLEOTIDE SEQUENCE [LARGE SCALE GENOMIC DNA]</scope>
    <source>
        <strain evidence="2">B thermophilus SOXS</strain>
    </source>
</reference>
<sequence>MQSGLINRVSLTSANITDDNGLKHVVPSMDAIYADKGYCDKQTHTDIKRRGRTLWAILKNNMKNKNSGRDILSRKCVVHMSGYSLKLIIKQGIKVLLKISLPCLWSHWLLILKE</sequence>
<evidence type="ECO:0000259" key="1">
    <source>
        <dbReference type="Pfam" id="PF13612"/>
    </source>
</evidence>
<evidence type="ECO:0000313" key="3">
    <source>
        <dbReference type="Proteomes" id="UP000643672"/>
    </source>
</evidence>
<feature type="domain" description="Transposase DDE" evidence="1">
    <location>
        <begin position="3"/>
        <end position="79"/>
    </location>
</feature>
<gene>
    <name evidence="2" type="ORF">THERMOS_639</name>
</gene>
<evidence type="ECO:0000313" key="2">
    <source>
        <dbReference type="EMBL" id="CAB5497179.1"/>
    </source>
</evidence>